<gene>
    <name evidence="3" type="ORF">LCGC14_0342660</name>
</gene>
<dbReference type="EMBL" id="LAZR01000251">
    <property type="protein sequence ID" value="KKN79248.1"/>
    <property type="molecule type" value="Genomic_DNA"/>
</dbReference>
<organism evidence="3">
    <name type="scientific">marine sediment metagenome</name>
    <dbReference type="NCBI Taxonomy" id="412755"/>
    <lineage>
        <taxon>unclassified sequences</taxon>
        <taxon>metagenomes</taxon>
        <taxon>ecological metagenomes</taxon>
    </lineage>
</organism>
<proteinExistence type="predicted"/>
<dbReference type="Pfam" id="PF21805">
    <property type="entry name" value="Imm5_like"/>
    <property type="match status" value="1"/>
</dbReference>
<evidence type="ECO:0000256" key="1">
    <source>
        <dbReference type="SAM" id="Phobius"/>
    </source>
</evidence>
<dbReference type="AlphaFoldDB" id="A0A0F9WL38"/>
<comment type="caution">
    <text evidence="3">The sequence shown here is derived from an EMBL/GenBank/DDBJ whole genome shotgun (WGS) entry which is preliminary data.</text>
</comment>
<evidence type="ECO:0000313" key="3">
    <source>
        <dbReference type="EMBL" id="KKN79248.1"/>
    </source>
</evidence>
<protein>
    <recommendedName>
        <fullName evidence="2">Imm-5-like domain-containing protein</fullName>
    </recommendedName>
</protein>
<accession>A0A0F9WL38</accession>
<sequence>MIYTTGEELQKHRIPNDIFEHLTTNVPDYNPASKISMLQIIEISGLDVAIWALRAIIGKKKKRKIALEFTIACAEHVLPEFEKDHPNDVRPHKAIEAAKKVLESDTEKNRIMALLAGDVAASSPSCMTAYHAAFTAAASVSPVFAANASARSTGRNWQKTKLIEIIEKY</sequence>
<feature type="domain" description="Imm-5-like" evidence="2">
    <location>
        <begin position="60"/>
        <end position="120"/>
    </location>
</feature>
<reference evidence="3" key="1">
    <citation type="journal article" date="2015" name="Nature">
        <title>Complex archaea that bridge the gap between prokaryotes and eukaryotes.</title>
        <authorList>
            <person name="Spang A."/>
            <person name="Saw J.H."/>
            <person name="Jorgensen S.L."/>
            <person name="Zaremba-Niedzwiedzka K."/>
            <person name="Martijn J."/>
            <person name="Lind A.E."/>
            <person name="van Eijk R."/>
            <person name="Schleper C."/>
            <person name="Guy L."/>
            <person name="Ettema T.J."/>
        </authorList>
    </citation>
    <scope>NUCLEOTIDE SEQUENCE</scope>
</reference>
<feature type="transmembrane region" description="Helical" evidence="1">
    <location>
        <begin position="37"/>
        <end position="57"/>
    </location>
</feature>
<keyword evidence="1" id="KW-0472">Membrane</keyword>
<keyword evidence="1" id="KW-1133">Transmembrane helix</keyword>
<keyword evidence="1" id="KW-0812">Transmembrane</keyword>
<name>A0A0F9WL38_9ZZZZ</name>
<dbReference type="InterPro" id="IPR048667">
    <property type="entry name" value="Imm5-like"/>
</dbReference>
<evidence type="ECO:0000259" key="2">
    <source>
        <dbReference type="Pfam" id="PF21805"/>
    </source>
</evidence>